<evidence type="ECO:0000313" key="3">
    <source>
        <dbReference type="Proteomes" id="UP000001694"/>
    </source>
</evidence>
<dbReference type="InterPro" id="IPR036866">
    <property type="entry name" value="RibonucZ/Hydroxyglut_hydro"/>
</dbReference>
<keyword evidence="3" id="KW-1185">Reference proteome</keyword>
<dbReference type="Proteomes" id="UP000001694">
    <property type="component" value="Chromosome"/>
</dbReference>
<dbReference type="PANTHER" id="PTHR42951:SF4">
    <property type="entry name" value="ACYL-COENZYME A THIOESTERASE MBLAC2"/>
    <property type="match status" value="1"/>
</dbReference>
<evidence type="ECO:0000259" key="1">
    <source>
        <dbReference type="SMART" id="SM00849"/>
    </source>
</evidence>
<dbReference type="CDD" id="cd07726">
    <property type="entry name" value="ST1585-like_MBL-fold"/>
    <property type="match status" value="1"/>
</dbReference>
<dbReference type="GeneID" id="6166217"/>
<dbReference type="AlphaFoldDB" id="B1YCP7"/>
<organism evidence="2 3">
    <name type="scientific">Pyrobaculum neutrophilum (strain DSM 2338 / JCM 9278 / NBRC 100436 / V24Sta)</name>
    <name type="common">Thermoproteus neutrophilus</name>
    <dbReference type="NCBI Taxonomy" id="444157"/>
    <lineage>
        <taxon>Archaea</taxon>
        <taxon>Thermoproteota</taxon>
        <taxon>Thermoprotei</taxon>
        <taxon>Thermoproteales</taxon>
        <taxon>Thermoproteaceae</taxon>
        <taxon>Pyrobaculum</taxon>
    </lineage>
</organism>
<sequence>MERVVRFLGGEPIVATYVFEVGGMRIAVDPGPASTLGSLEVDAVLCTHIHLDHCGSAGHLGKPAYVHERYVRHLVDPARLYEASLATLGVYAEVFGRPLPAREAVGVPDGARLFDAVDVFHTPGHAPHHVMYYYRDEKVLFVGDGAGVYIPELDVVIPTTPPPFRLQQYLESLSRVRGLDVDLLCFPHFACTRRVEILDVHREQIVGWVEALRDLVGGSVDDAVRAVAKVDENAAKVLQTGGLYADFFLRYSVAGLLDYLRSASSS</sequence>
<dbReference type="InterPro" id="IPR001279">
    <property type="entry name" value="Metallo-B-lactamas"/>
</dbReference>
<dbReference type="SMART" id="SM00849">
    <property type="entry name" value="Lactamase_B"/>
    <property type="match status" value="1"/>
</dbReference>
<accession>B1YCP7</accession>
<dbReference type="OrthoDB" id="197151at2157"/>
<name>B1YCP7_PYRNV</name>
<dbReference type="InterPro" id="IPR037482">
    <property type="entry name" value="ST1585_MBL-fold"/>
</dbReference>
<protein>
    <submittedName>
        <fullName evidence="2">Beta-lactamase domain protein</fullName>
    </submittedName>
</protein>
<dbReference type="eggNOG" id="arCOG00505">
    <property type="taxonomic scope" value="Archaea"/>
</dbReference>
<dbReference type="Gene3D" id="3.60.15.10">
    <property type="entry name" value="Ribonuclease Z/Hydroxyacylglutathione hydrolase-like"/>
    <property type="match status" value="1"/>
</dbReference>
<dbReference type="PANTHER" id="PTHR42951">
    <property type="entry name" value="METALLO-BETA-LACTAMASE DOMAIN-CONTAINING"/>
    <property type="match status" value="1"/>
</dbReference>
<dbReference type="EMBL" id="CP001014">
    <property type="protein sequence ID" value="ACB39560.1"/>
    <property type="molecule type" value="Genomic_DNA"/>
</dbReference>
<dbReference type="KEGG" id="tne:Tneu_0621"/>
<evidence type="ECO:0000313" key="2">
    <source>
        <dbReference type="EMBL" id="ACB39560.1"/>
    </source>
</evidence>
<dbReference type="SUPFAM" id="SSF56281">
    <property type="entry name" value="Metallo-hydrolase/oxidoreductase"/>
    <property type="match status" value="1"/>
</dbReference>
<feature type="domain" description="Metallo-beta-lactamase" evidence="1">
    <location>
        <begin position="13"/>
        <end position="188"/>
    </location>
</feature>
<dbReference type="InterPro" id="IPR050855">
    <property type="entry name" value="NDM-1-like"/>
</dbReference>
<dbReference type="Pfam" id="PF00753">
    <property type="entry name" value="Lactamase_B"/>
    <property type="match status" value="1"/>
</dbReference>
<dbReference type="RefSeq" id="WP_012349980.1">
    <property type="nucleotide sequence ID" value="NC_010525.1"/>
</dbReference>
<dbReference type="HOGENOM" id="CLU_061385_0_0_2"/>
<reference evidence="2" key="1">
    <citation type="submission" date="2008-03" db="EMBL/GenBank/DDBJ databases">
        <title>Complete sequence of Thermoproteus neutrophilus V24Sta.</title>
        <authorList>
            <consortium name="US DOE Joint Genome Institute"/>
            <person name="Copeland A."/>
            <person name="Lucas S."/>
            <person name="Lapidus A."/>
            <person name="Glavina del Rio T."/>
            <person name="Dalin E."/>
            <person name="Tice H."/>
            <person name="Bruce D."/>
            <person name="Goodwin L."/>
            <person name="Pitluck S."/>
            <person name="Sims D."/>
            <person name="Brettin T."/>
            <person name="Detter J.C."/>
            <person name="Han C."/>
            <person name="Kuske C.R."/>
            <person name="Schmutz J."/>
            <person name="Larimer F."/>
            <person name="Land M."/>
            <person name="Hauser L."/>
            <person name="Kyrpides N."/>
            <person name="Mikhailova N."/>
            <person name="Biddle J.F."/>
            <person name="Zhang Z."/>
            <person name="Fitz-Gibbon S.T."/>
            <person name="Lowe T.M."/>
            <person name="Saltikov C."/>
            <person name="House C.H."/>
            <person name="Richardson P."/>
        </authorList>
    </citation>
    <scope>NUCLEOTIDE SEQUENCE [LARGE SCALE GENOMIC DNA]</scope>
    <source>
        <strain evidence="2">V24Sta</strain>
    </source>
</reference>
<proteinExistence type="predicted"/>
<gene>
    <name evidence="2" type="ordered locus">Tneu_0621</name>
</gene>